<sequence length="388" mass="42800">MGYPRPTPFHWLSVYYGTYFFAFGVYLPFWSVWLAWLGLSADEIGIVIGAGVMTRFVVNLTLTPRFHLPEHLLPAVRWLSFIATVIGFLHLMATPDLLWLTVLSVAINSVIGPAVPVSDALANHYNRRKLVDYGRARLWGSLAFVMGSMMAGTLVDSVGPQTIVPLAASALLLTWGWSLLSPRELPVKEETQAIARPPLRLVLRSRPVLMFLVIVSLIQGSHAAYYAFSAIHWTQAGVADVVVGYLWSFGVVVEVMMFALAGRLFGHWQVQSLFRLAALAVVLRWCLTGWSTELGVLFFAQSLHGITFGVAHIAAMRYIQQQNSDKIIALQALYSAIPMGAVMALLTVVSGELYERFGGHSFYAMALLGLPVLLLTLRTEPATEAVNH</sequence>
<feature type="transmembrane region" description="Helical" evidence="8">
    <location>
        <begin position="98"/>
        <end position="117"/>
    </location>
</feature>
<feature type="transmembrane region" description="Helical" evidence="8">
    <location>
        <begin position="44"/>
        <end position="63"/>
    </location>
</feature>
<evidence type="ECO:0000313" key="10">
    <source>
        <dbReference type="EMBL" id="STO56266.1"/>
    </source>
</evidence>
<accession>A0A377HJG4</accession>
<gene>
    <name evidence="10" type="primary">hcaT</name>
    <name evidence="10" type="ORF">NCTC11645_00596</name>
</gene>
<evidence type="ECO:0000256" key="1">
    <source>
        <dbReference type="ARBA" id="ARBA00004429"/>
    </source>
</evidence>
<name>A0A377HJG4_GRIHO</name>
<evidence type="ECO:0000256" key="8">
    <source>
        <dbReference type="SAM" id="Phobius"/>
    </source>
</evidence>
<evidence type="ECO:0000256" key="5">
    <source>
        <dbReference type="ARBA" id="ARBA00022692"/>
    </source>
</evidence>
<dbReference type="PANTHER" id="PTHR23522">
    <property type="entry name" value="BLL5896 PROTEIN"/>
    <property type="match status" value="1"/>
</dbReference>
<dbReference type="RefSeq" id="WP_005501064.1">
    <property type="nucleotide sequence ID" value="NZ_CABMOB010000001.1"/>
</dbReference>
<feature type="transmembrane region" description="Helical" evidence="8">
    <location>
        <begin position="12"/>
        <end position="38"/>
    </location>
</feature>
<proteinExistence type="predicted"/>
<dbReference type="Gene3D" id="1.20.1250.20">
    <property type="entry name" value="MFS general substrate transporter like domains"/>
    <property type="match status" value="2"/>
</dbReference>
<evidence type="ECO:0000256" key="3">
    <source>
        <dbReference type="ARBA" id="ARBA00022475"/>
    </source>
</evidence>
<evidence type="ECO:0000256" key="2">
    <source>
        <dbReference type="ARBA" id="ARBA00022448"/>
    </source>
</evidence>
<evidence type="ECO:0000256" key="4">
    <source>
        <dbReference type="ARBA" id="ARBA00022519"/>
    </source>
</evidence>
<dbReference type="PANTHER" id="PTHR23522:SF10">
    <property type="entry name" value="3-PHENYLPROPIONIC ACID TRANSPORTER-RELATED"/>
    <property type="match status" value="1"/>
</dbReference>
<feature type="transmembrane region" description="Helical" evidence="8">
    <location>
        <begin position="327"/>
        <end position="349"/>
    </location>
</feature>
<feature type="transmembrane region" description="Helical" evidence="8">
    <location>
        <begin position="296"/>
        <end position="315"/>
    </location>
</feature>
<feature type="transmembrane region" description="Helical" evidence="8">
    <location>
        <begin position="361"/>
        <end position="377"/>
    </location>
</feature>
<dbReference type="GeneID" id="58896437"/>
<keyword evidence="4" id="KW-0997">Cell inner membrane</keyword>
<dbReference type="InterPro" id="IPR024989">
    <property type="entry name" value="MFS_assoc_dom"/>
</dbReference>
<feature type="transmembrane region" description="Helical" evidence="8">
    <location>
        <begin position="75"/>
        <end position="92"/>
    </location>
</feature>
<dbReference type="NCBIfam" id="NF037955">
    <property type="entry name" value="mfs"/>
    <property type="match status" value="1"/>
</dbReference>
<dbReference type="InterPro" id="IPR036259">
    <property type="entry name" value="MFS_trans_sf"/>
</dbReference>
<organism evidence="10 11">
    <name type="scientific">Grimontia hollisae</name>
    <name type="common">Vibrio hollisae</name>
    <dbReference type="NCBI Taxonomy" id="673"/>
    <lineage>
        <taxon>Bacteria</taxon>
        <taxon>Pseudomonadati</taxon>
        <taxon>Pseudomonadota</taxon>
        <taxon>Gammaproteobacteria</taxon>
        <taxon>Vibrionales</taxon>
        <taxon>Vibrionaceae</taxon>
        <taxon>Grimontia</taxon>
    </lineage>
</organism>
<dbReference type="NCBIfam" id="NF008346">
    <property type="entry name" value="PRK11128.1"/>
    <property type="match status" value="1"/>
</dbReference>
<keyword evidence="2" id="KW-0813">Transport</keyword>
<dbReference type="STRING" id="673.AL542_10930"/>
<keyword evidence="5 8" id="KW-0812">Transmembrane</keyword>
<dbReference type="Pfam" id="PF12832">
    <property type="entry name" value="MFS_1_like"/>
    <property type="match status" value="1"/>
</dbReference>
<dbReference type="SUPFAM" id="SSF103473">
    <property type="entry name" value="MFS general substrate transporter"/>
    <property type="match status" value="1"/>
</dbReference>
<keyword evidence="7 8" id="KW-0472">Membrane</keyword>
<evidence type="ECO:0000259" key="9">
    <source>
        <dbReference type="Pfam" id="PF12832"/>
    </source>
</evidence>
<feature type="domain" description="Major facilitator superfamily associated" evidence="9">
    <location>
        <begin position="11"/>
        <end position="364"/>
    </location>
</feature>
<feature type="transmembrane region" description="Helical" evidence="8">
    <location>
        <begin position="245"/>
        <end position="266"/>
    </location>
</feature>
<keyword evidence="6 8" id="KW-1133">Transmembrane helix</keyword>
<dbReference type="GO" id="GO:0030395">
    <property type="term" value="F:lactose binding"/>
    <property type="evidence" value="ECO:0007669"/>
    <property type="project" value="TreeGrafter"/>
</dbReference>
<feature type="transmembrane region" description="Helical" evidence="8">
    <location>
        <begin position="138"/>
        <end position="155"/>
    </location>
</feature>
<dbReference type="Proteomes" id="UP000254512">
    <property type="component" value="Unassembled WGS sequence"/>
</dbReference>
<protein>
    <submittedName>
        <fullName evidence="10">Probable 3-phenylpropionic acid transporter</fullName>
    </submittedName>
</protein>
<comment type="subcellular location">
    <subcellularLocation>
        <location evidence="1">Cell inner membrane</location>
        <topology evidence="1">Multi-pass membrane protein</topology>
    </subcellularLocation>
</comment>
<keyword evidence="3" id="KW-1003">Cell membrane</keyword>
<dbReference type="PIRSF" id="PIRSF004925">
    <property type="entry name" value="HcaT"/>
    <property type="match status" value="1"/>
</dbReference>
<feature type="transmembrane region" description="Helical" evidence="8">
    <location>
        <begin position="208"/>
        <end position="233"/>
    </location>
</feature>
<dbReference type="InterPro" id="IPR026032">
    <property type="entry name" value="HcaT-like"/>
</dbReference>
<evidence type="ECO:0000256" key="7">
    <source>
        <dbReference type="ARBA" id="ARBA00023136"/>
    </source>
</evidence>
<evidence type="ECO:0000256" key="6">
    <source>
        <dbReference type="ARBA" id="ARBA00022989"/>
    </source>
</evidence>
<reference evidence="10 11" key="1">
    <citation type="submission" date="2018-06" db="EMBL/GenBank/DDBJ databases">
        <authorList>
            <consortium name="Pathogen Informatics"/>
            <person name="Doyle S."/>
        </authorList>
    </citation>
    <scope>NUCLEOTIDE SEQUENCE [LARGE SCALE GENOMIC DNA]</scope>
    <source>
        <strain evidence="10 11">NCTC11645</strain>
    </source>
</reference>
<dbReference type="GO" id="GO:0015528">
    <property type="term" value="F:lactose:proton symporter activity"/>
    <property type="evidence" value="ECO:0007669"/>
    <property type="project" value="TreeGrafter"/>
</dbReference>
<dbReference type="GO" id="GO:0005886">
    <property type="term" value="C:plasma membrane"/>
    <property type="evidence" value="ECO:0007669"/>
    <property type="project" value="UniProtKB-SubCell"/>
</dbReference>
<evidence type="ECO:0000313" key="11">
    <source>
        <dbReference type="Proteomes" id="UP000254512"/>
    </source>
</evidence>
<dbReference type="AlphaFoldDB" id="A0A377HJG4"/>
<dbReference type="EMBL" id="UGHD01000002">
    <property type="protein sequence ID" value="STO56266.1"/>
    <property type="molecule type" value="Genomic_DNA"/>
</dbReference>